<dbReference type="Proteomes" id="UP000192472">
    <property type="component" value="Unassembled WGS sequence"/>
</dbReference>
<dbReference type="STRING" id="692418.SAMN04488029_2347"/>
<reference evidence="1 2" key="1">
    <citation type="submission" date="2017-04" db="EMBL/GenBank/DDBJ databases">
        <authorList>
            <person name="Afonso C.L."/>
            <person name="Miller P.J."/>
            <person name="Scott M.A."/>
            <person name="Spackman E."/>
            <person name="Goraichik I."/>
            <person name="Dimitrov K.M."/>
            <person name="Suarez D.L."/>
            <person name="Swayne D.E."/>
        </authorList>
    </citation>
    <scope>NUCLEOTIDE SEQUENCE [LARGE SCALE GENOMIC DNA]</scope>
    <source>
        <strain evidence="1 2">DSM 26133</strain>
    </source>
</reference>
<accession>A0A1W2GET8</accession>
<keyword evidence="2" id="KW-1185">Reference proteome</keyword>
<organism evidence="1 2">
    <name type="scientific">Reichenbachiella faecimaris</name>
    <dbReference type="NCBI Taxonomy" id="692418"/>
    <lineage>
        <taxon>Bacteria</taxon>
        <taxon>Pseudomonadati</taxon>
        <taxon>Bacteroidota</taxon>
        <taxon>Cytophagia</taxon>
        <taxon>Cytophagales</taxon>
        <taxon>Reichenbachiellaceae</taxon>
        <taxon>Reichenbachiella</taxon>
    </lineage>
</organism>
<dbReference type="RefSeq" id="WP_221407851.1">
    <property type="nucleotide sequence ID" value="NZ_FWYF01000002.1"/>
</dbReference>
<protein>
    <submittedName>
        <fullName evidence="1">Uncharacterized protein</fullName>
    </submittedName>
</protein>
<name>A0A1W2GET8_REIFA</name>
<sequence>MSTQLENKKLDLIQWLASVEDDNILNQLIAIREKETSDWWIEISENEKQSIELGLADAEKGT</sequence>
<gene>
    <name evidence="1" type="ORF">SAMN04488029_2347</name>
</gene>
<dbReference type="EMBL" id="FWYF01000002">
    <property type="protein sequence ID" value="SMD35111.1"/>
    <property type="molecule type" value="Genomic_DNA"/>
</dbReference>
<evidence type="ECO:0000313" key="2">
    <source>
        <dbReference type="Proteomes" id="UP000192472"/>
    </source>
</evidence>
<evidence type="ECO:0000313" key="1">
    <source>
        <dbReference type="EMBL" id="SMD35111.1"/>
    </source>
</evidence>
<dbReference type="AlphaFoldDB" id="A0A1W2GET8"/>
<proteinExistence type="predicted"/>